<dbReference type="PROSITE" id="PS50943">
    <property type="entry name" value="HTH_CROC1"/>
    <property type="match status" value="1"/>
</dbReference>
<proteinExistence type="predicted"/>
<dbReference type="SUPFAM" id="SSF47413">
    <property type="entry name" value="lambda repressor-like DNA-binding domains"/>
    <property type="match status" value="1"/>
</dbReference>
<dbReference type="InterPro" id="IPR010982">
    <property type="entry name" value="Lambda_DNA-bd_dom_sf"/>
</dbReference>
<organism evidence="3">
    <name type="scientific">termite gut metagenome</name>
    <dbReference type="NCBI Taxonomy" id="433724"/>
    <lineage>
        <taxon>unclassified sequences</taxon>
        <taxon>metagenomes</taxon>
        <taxon>organismal metagenomes</taxon>
    </lineage>
</organism>
<dbReference type="PANTHER" id="PTHR36924:SF1">
    <property type="entry name" value="ANTITOXIN HIGA-1"/>
    <property type="match status" value="1"/>
</dbReference>
<dbReference type="CDD" id="cd00093">
    <property type="entry name" value="HTH_XRE"/>
    <property type="match status" value="1"/>
</dbReference>
<dbReference type="GO" id="GO:0003677">
    <property type="term" value="F:DNA binding"/>
    <property type="evidence" value="ECO:0007669"/>
    <property type="project" value="UniProtKB-KW"/>
</dbReference>
<accession>A0A5J4S1J1</accession>
<dbReference type="Pfam" id="PF01381">
    <property type="entry name" value="HTH_3"/>
    <property type="match status" value="1"/>
</dbReference>
<dbReference type="InterPro" id="IPR013430">
    <property type="entry name" value="Toxin_antidote_HigA"/>
</dbReference>
<dbReference type="InterPro" id="IPR001387">
    <property type="entry name" value="Cro/C1-type_HTH"/>
</dbReference>
<dbReference type="Gene3D" id="1.10.260.40">
    <property type="entry name" value="lambda repressor-like DNA-binding domains"/>
    <property type="match status" value="1"/>
</dbReference>
<gene>
    <name evidence="3" type="ORF">EZS27_012132</name>
</gene>
<evidence type="ECO:0000256" key="1">
    <source>
        <dbReference type="ARBA" id="ARBA00023125"/>
    </source>
</evidence>
<protein>
    <submittedName>
        <fullName evidence="3">Antitoxin HigA</fullName>
    </submittedName>
</protein>
<name>A0A5J4S1J1_9ZZZZ</name>
<evidence type="ECO:0000259" key="2">
    <source>
        <dbReference type="PROSITE" id="PS50943"/>
    </source>
</evidence>
<evidence type="ECO:0000313" key="3">
    <source>
        <dbReference type="EMBL" id="KAA6339966.1"/>
    </source>
</evidence>
<dbReference type="EMBL" id="SNRY01000494">
    <property type="protein sequence ID" value="KAA6339966.1"/>
    <property type="molecule type" value="Genomic_DNA"/>
</dbReference>
<dbReference type="NCBIfam" id="TIGR02607">
    <property type="entry name" value="antidote_HigA"/>
    <property type="match status" value="1"/>
</dbReference>
<keyword evidence="1" id="KW-0238">DNA-binding</keyword>
<dbReference type="SMART" id="SM00530">
    <property type="entry name" value="HTH_XRE"/>
    <property type="match status" value="1"/>
</dbReference>
<dbReference type="AlphaFoldDB" id="A0A5J4S1J1"/>
<sequence length="175" mass="20235">MITLKGVDPRMIANNLTPFEPTHPGELLKNEIEYRGISQRKLAAQMGVAYTLLNEVMNEKRPVNIELALLLEAALGIESEMLVKMQADYNLQTIRQDKIFADRLAHVRKIASIITTLNIYPYFQLCDQFMIRKNYAESFDGFKNRILFKIMKLTMIQLINKLRNKNINDLKTCIA</sequence>
<feature type="domain" description="HTH cro/C1-type" evidence="2">
    <location>
        <begin position="28"/>
        <end position="82"/>
    </location>
</feature>
<comment type="caution">
    <text evidence="3">The sequence shown here is derived from an EMBL/GenBank/DDBJ whole genome shotgun (WGS) entry which is preliminary data.</text>
</comment>
<dbReference type="PANTHER" id="PTHR36924">
    <property type="entry name" value="ANTITOXIN HIGA-1"/>
    <property type="match status" value="1"/>
</dbReference>
<reference evidence="3" key="1">
    <citation type="submission" date="2019-03" db="EMBL/GenBank/DDBJ databases">
        <title>Single cell metagenomics reveals metabolic interactions within the superorganism composed of flagellate Streblomastix strix and complex community of Bacteroidetes bacteria on its surface.</title>
        <authorList>
            <person name="Treitli S.C."/>
            <person name="Kolisko M."/>
            <person name="Husnik F."/>
            <person name="Keeling P."/>
            <person name="Hampl V."/>
        </authorList>
    </citation>
    <scope>NUCLEOTIDE SEQUENCE</scope>
    <source>
        <strain evidence="3">STM</strain>
    </source>
</reference>